<dbReference type="Proteomes" id="UP001149822">
    <property type="component" value="Unassembled WGS sequence"/>
</dbReference>
<dbReference type="EMBL" id="JAPTYD010000017">
    <property type="protein sequence ID" value="MCZ0962473.1"/>
    <property type="molecule type" value="Genomic_DNA"/>
</dbReference>
<comment type="caution">
    <text evidence="1">The sequence shown here is derived from an EMBL/GenBank/DDBJ whole genome shotgun (WGS) entry which is preliminary data.</text>
</comment>
<dbReference type="Gene3D" id="3.50.50.60">
    <property type="entry name" value="FAD/NAD(P)-binding domain"/>
    <property type="match status" value="1"/>
</dbReference>
<accession>A0ABT4J5V7</accession>
<sequence length="481" mass="52655">MITRTIQTDYLVVGAGAMGMAFIDALIDKADVHVILVDRRHSAGGHWQDSYPFVRLHQASLFYGVASTQLGTGAIQHDGPETGLQERARQPQIQAYYDDILHRRFLGSGRVMFLGGHEHREADGRQILTSRVSGETVQVDVRRRVVDATYLSPTIPATTPPPFGVAEDVRVVPVNELTRLGAAPSEFVIVGSGKTATDAIVWLLMNGVPPDRILWIRPRDPWMLDRAVVQPDPVVAYDLAATIFEAAIEARSPNEMFLHLEAAGVMLRIDREVMPSMAKTPTLGRWELALLRTVDRVVRLGHVRHVSRREIALEKGSVPLAPHALVIHCAGSGLRYPPLVPIWGTDRLRLQTIRAGFPCFCAALAGYVEATRDNDLERNRLCPPNTLPDTPSSWAEMQLRGTLATRAYGAEPDIASWANRCALNPARLDPSRAGDTDVTSASARLAAVSKQGVARMAELAGMSPAVAVQGPSATKRSRHEW</sequence>
<dbReference type="RefSeq" id="WP_268942498.1">
    <property type="nucleotide sequence ID" value="NZ_JAPTYD010000017.1"/>
</dbReference>
<organism evidence="1 2">
    <name type="scientific">Paracoccus benzoatiresistens</name>
    <dbReference type="NCBI Taxonomy" id="2997341"/>
    <lineage>
        <taxon>Bacteria</taxon>
        <taxon>Pseudomonadati</taxon>
        <taxon>Pseudomonadota</taxon>
        <taxon>Alphaproteobacteria</taxon>
        <taxon>Rhodobacterales</taxon>
        <taxon>Paracoccaceae</taxon>
        <taxon>Paracoccus</taxon>
    </lineage>
</organism>
<dbReference type="InterPro" id="IPR036188">
    <property type="entry name" value="FAD/NAD-bd_sf"/>
</dbReference>
<gene>
    <name evidence="1" type="ORF">OU682_12670</name>
</gene>
<name>A0ABT4J5V7_9RHOB</name>
<evidence type="ECO:0000313" key="2">
    <source>
        <dbReference type="Proteomes" id="UP001149822"/>
    </source>
</evidence>
<dbReference type="SUPFAM" id="SSF51905">
    <property type="entry name" value="FAD/NAD(P)-binding domain"/>
    <property type="match status" value="1"/>
</dbReference>
<keyword evidence="2" id="KW-1185">Reference proteome</keyword>
<reference evidence="1" key="1">
    <citation type="submission" date="2022-12" db="EMBL/GenBank/DDBJ databases">
        <title>Paracoccus sp. EF6 isolated from a lake water.</title>
        <authorList>
            <person name="Liu H."/>
        </authorList>
    </citation>
    <scope>NUCLEOTIDE SEQUENCE</scope>
    <source>
        <strain evidence="1">EF6</strain>
    </source>
</reference>
<proteinExistence type="predicted"/>
<protein>
    <submittedName>
        <fullName evidence="1">NAD(P)-binding protein</fullName>
    </submittedName>
</protein>
<evidence type="ECO:0000313" key="1">
    <source>
        <dbReference type="EMBL" id="MCZ0962473.1"/>
    </source>
</evidence>